<dbReference type="GO" id="GO:0003700">
    <property type="term" value="F:DNA-binding transcription factor activity"/>
    <property type="evidence" value="ECO:0007669"/>
    <property type="project" value="InterPro"/>
</dbReference>
<dbReference type="Proteomes" id="UP000183975">
    <property type="component" value="Unassembled WGS sequence"/>
</dbReference>
<dbReference type="InterPro" id="IPR000847">
    <property type="entry name" value="LysR_HTH_N"/>
</dbReference>
<dbReference type="AlphaFoldDB" id="A0A1M6MB12"/>
<dbReference type="Pfam" id="PF00126">
    <property type="entry name" value="HTH_1"/>
    <property type="match status" value="1"/>
</dbReference>
<dbReference type="SUPFAM" id="SSF53850">
    <property type="entry name" value="Periplasmic binding protein-like II"/>
    <property type="match status" value="1"/>
</dbReference>
<dbReference type="InterPro" id="IPR036390">
    <property type="entry name" value="WH_DNA-bd_sf"/>
</dbReference>
<dbReference type="GO" id="GO:0003677">
    <property type="term" value="F:DNA binding"/>
    <property type="evidence" value="ECO:0007669"/>
    <property type="project" value="UniProtKB-KW"/>
</dbReference>
<accession>A0A1M6MB12</accession>
<name>A0A1M6MB12_9FIRM</name>
<reference evidence="6 7" key="1">
    <citation type="submission" date="2016-11" db="EMBL/GenBank/DDBJ databases">
        <authorList>
            <person name="Jaros S."/>
            <person name="Januszkiewicz K."/>
            <person name="Wedrychowicz H."/>
        </authorList>
    </citation>
    <scope>NUCLEOTIDE SEQUENCE [LARGE SCALE GENOMIC DNA]</scope>
    <source>
        <strain evidence="6 7">DSM 14214</strain>
    </source>
</reference>
<dbReference type="PANTHER" id="PTHR30419">
    <property type="entry name" value="HTH-TYPE TRANSCRIPTIONAL REGULATOR YBHD"/>
    <property type="match status" value="1"/>
</dbReference>
<dbReference type="InterPro" id="IPR036388">
    <property type="entry name" value="WH-like_DNA-bd_sf"/>
</dbReference>
<dbReference type="SUPFAM" id="SSF46785">
    <property type="entry name" value="Winged helix' DNA-binding domain"/>
    <property type="match status" value="1"/>
</dbReference>
<protein>
    <submittedName>
        <fullName evidence="6">DNA-binding transcriptional regulator, LysR family</fullName>
    </submittedName>
</protein>
<dbReference type="PROSITE" id="PS50931">
    <property type="entry name" value="HTH_LYSR"/>
    <property type="match status" value="1"/>
</dbReference>
<comment type="similarity">
    <text evidence="1">Belongs to the LysR transcriptional regulatory family.</text>
</comment>
<dbReference type="InterPro" id="IPR005119">
    <property type="entry name" value="LysR_subst-bd"/>
</dbReference>
<feature type="domain" description="HTH lysR-type" evidence="5">
    <location>
        <begin position="1"/>
        <end position="58"/>
    </location>
</feature>
<proteinExistence type="inferred from homology"/>
<dbReference type="Gene3D" id="3.40.190.290">
    <property type="match status" value="1"/>
</dbReference>
<evidence type="ECO:0000256" key="2">
    <source>
        <dbReference type="ARBA" id="ARBA00023015"/>
    </source>
</evidence>
<dbReference type="Gene3D" id="1.10.10.10">
    <property type="entry name" value="Winged helix-like DNA-binding domain superfamily/Winged helix DNA-binding domain"/>
    <property type="match status" value="1"/>
</dbReference>
<dbReference type="InterPro" id="IPR050950">
    <property type="entry name" value="HTH-type_LysR_regulators"/>
</dbReference>
<keyword evidence="4" id="KW-0804">Transcription</keyword>
<dbReference type="GO" id="GO:0005829">
    <property type="term" value="C:cytosol"/>
    <property type="evidence" value="ECO:0007669"/>
    <property type="project" value="TreeGrafter"/>
</dbReference>
<evidence type="ECO:0000313" key="7">
    <source>
        <dbReference type="Proteomes" id="UP000183975"/>
    </source>
</evidence>
<evidence type="ECO:0000313" key="6">
    <source>
        <dbReference type="EMBL" id="SHJ80641.1"/>
    </source>
</evidence>
<dbReference type="CDD" id="cd05466">
    <property type="entry name" value="PBP2_LTTR_substrate"/>
    <property type="match status" value="1"/>
</dbReference>
<keyword evidence="2" id="KW-0805">Transcription regulation</keyword>
<keyword evidence="3 6" id="KW-0238">DNA-binding</keyword>
<dbReference type="PANTHER" id="PTHR30419:SF28">
    <property type="entry name" value="HTH-TYPE TRANSCRIPTIONAL REGULATOR BSDA"/>
    <property type="match status" value="1"/>
</dbReference>
<dbReference type="EMBL" id="FRAH01000006">
    <property type="protein sequence ID" value="SHJ80641.1"/>
    <property type="molecule type" value="Genomic_DNA"/>
</dbReference>
<dbReference type="RefSeq" id="WP_072848945.1">
    <property type="nucleotide sequence ID" value="NZ_FRAH01000006.1"/>
</dbReference>
<dbReference type="Pfam" id="PF03466">
    <property type="entry name" value="LysR_substrate"/>
    <property type="match status" value="1"/>
</dbReference>
<dbReference type="OrthoDB" id="63123at2"/>
<organism evidence="6 7">
    <name type="scientific">Anaerotignum lactatifermentans DSM 14214</name>
    <dbReference type="NCBI Taxonomy" id="1121323"/>
    <lineage>
        <taxon>Bacteria</taxon>
        <taxon>Bacillati</taxon>
        <taxon>Bacillota</taxon>
        <taxon>Clostridia</taxon>
        <taxon>Lachnospirales</taxon>
        <taxon>Anaerotignaceae</taxon>
        <taxon>Anaerotignum</taxon>
    </lineage>
</organism>
<evidence type="ECO:0000256" key="1">
    <source>
        <dbReference type="ARBA" id="ARBA00009437"/>
    </source>
</evidence>
<sequence>MDFKKCEALLAAIDTGSFTKAAEQLHYTPSGISHMMTNLEAELGFPLLYRSKTGVVPTPSALELMPVLREMADCANRFEQISSRINGLQTGRLTIGVYTSIATCWLPPVIKAFAASYPGIRIILKEGIHQELDSFLENRQVDVCLYSEKSDSPYTWIPLRKDPMIAVLPPEHPMAGEKIYPLSACQQEDFIMPAYGADYDVVQLFHAYDIHPKVKYETIENHAALSMIAQGLGMSIMNRLITEGHTANVVKLPIDPPHTISMGIALPFGELSPAAQAFVDLTCEMLGEK</sequence>
<evidence type="ECO:0000256" key="3">
    <source>
        <dbReference type="ARBA" id="ARBA00023125"/>
    </source>
</evidence>
<keyword evidence="7" id="KW-1185">Reference proteome</keyword>
<evidence type="ECO:0000259" key="5">
    <source>
        <dbReference type="PROSITE" id="PS50931"/>
    </source>
</evidence>
<evidence type="ECO:0000256" key="4">
    <source>
        <dbReference type="ARBA" id="ARBA00023163"/>
    </source>
</evidence>
<gene>
    <name evidence="6" type="ORF">SAMN02745138_00551</name>
</gene>